<dbReference type="Proteomes" id="UP000811609">
    <property type="component" value="Chromosome 15"/>
</dbReference>
<name>A0A8T1N6S5_CARIL</name>
<proteinExistence type="predicted"/>
<dbReference type="AlphaFoldDB" id="A0A8T1N6S5"/>
<accession>A0A8T1N6S5</accession>
<comment type="caution">
    <text evidence="2">The sequence shown here is derived from an EMBL/GenBank/DDBJ whole genome shotgun (WGS) entry which is preliminary data.</text>
</comment>
<organism evidence="2 3">
    <name type="scientific">Carya illinoinensis</name>
    <name type="common">Pecan</name>
    <dbReference type="NCBI Taxonomy" id="32201"/>
    <lineage>
        <taxon>Eukaryota</taxon>
        <taxon>Viridiplantae</taxon>
        <taxon>Streptophyta</taxon>
        <taxon>Embryophyta</taxon>
        <taxon>Tracheophyta</taxon>
        <taxon>Spermatophyta</taxon>
        <taxon>Magnoliopsida</taxon>
        <taxon>eudicotyledons</taxon>
        <taxon>Gunneridae</taxon>
        <taxon>Pentapetalae</taxon>
        <taxon>rosids</taxon>
        <taxon>fabids</taxon>
        <taxon>Fagales</taxon>
        <taxon>Juglandaceae</taxon>
        <taxon>Carya</taxon>
    </lineage>
</organism>
<gene>
    <name evidence="2" type="ORF">CIPAW_15G124000</name>
</gene>
<evidence type="ECO:0000313" key="2">
    <source>
        <dbReference type="EMBL" id="KAG6627386.1"/>
    </source>
</evidence>
<dbReference type="EMBL" id="CM031823">
    <property type="protein sequence ID" value="KAG6627386.1"/>
    <property type="molecule type" value="Genomic_DNA"/>
</dbReference>
<protein>
    <submittedName>
        <fullName evidence="2">Uncharacterized protein</fullName>
    </submittedName>
</protein>
<evidence type="ECO:0000313" key="3">
    <source>
        <dbReference type="Proteomes" id="UP000811609"/>
    </source>
</evidence>
<reference evidence="2" key="1">
    <citation type="submission" date="2020-12" db="EMBL/GenBank/DDBJ databases">
        <title>WGS assembly of Carya illinoinensis cv. Pawnee.</title>
        <authorList>
            <person name="Platts A."/>
            <person name="Shu S."/>
            <person name="Wright S."/>
            <person name="Barry K."/>
            <person name="Edger P."/>
            <person name="Pires J.C."/>
            <person name="Schmutz J."/>
        </authorList>
    </citation>
    <scope>NUCLEOTIDE SEQUENCE</scope>
    <source>
        <tissue evidence="2">Leaf</tissue>
    </source>
</reference>
<keyword evidence="3" id="KW-1185">Reference proteome</keyword>
<feature type="region of interest" description="Disordered" evidence="1">
    <location>
        <begin position="1"/>
        <end position="21"/>
    </location>
</feature>
<evidence type="ECO:0000256" key="1">
    <source>
        <dbReference type="SAM" id="MobiDB-lite"/>
    </source>
</evidence>
<sequence>MKVMNPSAPTNPSLLSSLSRSLSHGGHFPAVGLSTHCCRGIGSSNLYQL</sequence>